<evidence type="ECO:0000313" key="1">
    <source>
        <dbReference type="EMBL" id="KAI3928172.1"/>
    </source>
</evidence>
<dbReference type="Proteomes" id="UP001202328">
    <property type="component" value="Unassembled WGS sequence"/>
</dbReference>
<proteinExistence type="predicted"/>
<evidence type="ECO:0000313" key="2">
    <source>
        <dbReference type="Proteomes" id="UP001202328"/>
    </source>
</evidence>
<sequence length="54" mass="6436">FSKRINHLKKIKMYQCHINDNGGEVYTIKEMFGVFCLPLRHVKFVPPEFHEPSM</sequence>
<feature type="non-terminal residue" evidence="1">
    <location>
        <position position="54"/>
    </location>
</feature>
<feature type="non-terminal residue" evidence="1">
    <location>
        <position position="1"/>
    </location>
</feature>
<comment type="caution">
    <text evidence="1">The sequence shown here is derived from an EMBL/GenBank/DDBJ whole genome shotgun (WGS) entry which is preliminary data.</text>
</comment>
<gene>
    <name evidence="1" type="ORF">MKW98_023773</name>
</gene>
<dbReference type="AlphaFoldDB" id="A0AAD4SZE8"/>
<protein>
    <submittedName>
        <fullName evidence="1">Uncharacterized protein</fullName>
    </submittedName>
</protein>
<accession>A0AAD4SZE8</accession>
<keyword evidence="2" id="KW-1185">Reference proteome</keyword>
<dbReference type="EMBL" id="JAJJMB010007708">
    <property type="protein sequence ID" value="KAI3928172.1"/>
    <property type="molecule type" value="Genomic_DNA"/>
</dbReference>
<name>A0AAD4SZE8_9MAGN</name>
<organism evidence="1 2">
    <name type="scientific">Papaver atlanticum</name>
    <dbReference type="NCBI Taxonomy" id="357466"/>
    <lineage>
        <taxon>Eukaryota</taxon>
        <taxon>Viridiplantae</taxon>
        <taxon>Streptophyta</taxon>
        <taxon>Embryophyta</taxon>
        <taxon>Tracheophyta</taxon>
        <taxon>Spermatophyta</taxon>
        <taxon>Magnoliopsida</taxon>
        <taxon>Ranunculales</taxon>
        <taxon>Papaveraceae</taxon>
        <taxon>Papaveroideae</taxon>
        <taxon>Papaver</taxon>
    </lineage>
</organism>
<reference evidence="1" key="1">
    <citation type="submission" date="2022-04" db="EMBL/GenBank/DDBJ databases">
        <title>A functionally conserved STORR gene fusion in Papaver species that diverged 16.8 million years ago.</title>
        <authorList>
            <person name="Catania T."/>
        </authorList>
    </citation>
    <scope>NUCLEOTIDE SEQUENCE</scope>
    <source>
        <strain evidence="1">S-188037</strain>
    </source>
</reference>